<dbReference type="SUPFAM" id="SSF88659">
    <property type="entry name" value="Sigma3 and sigma4 domains of RNA polymerase sigma factors"/>
    <property type="match status" value="1"/>
</dbReference>
<evidence type="ECO:0000256" key="2">
    <source>
        <dbReference type="ARBA" id="ARBA00023163"/>
    </source>
</evidence>
<accession>A0A1G8XBW5</accession>
<dbReference type="RefSeq" id="WP_090304461.1">
    <property type="nucleotide sequence ID" value="NZ_FNFE01000002.1"/>
</dbReference>
<dbReference type="PANTHER" id="PTHR34236:SF1">
    <property type="entry name" value="DIMETHYL SULFOXIDE REDUCTASE TRANSCRIPTIONAL ACTIVATOR"/>
    <property type="match status" value="1"/>
</dbReference>
<keyword evidence="5" id="KW-1185">Reference proteome</keyword>
<organism evidence="4 5">
    <name type="scientific">Natronorubrum texcoconense</name>
    <dbReference type="NCBI Taxonomy" id="1095776"/>
    <lineage>
        <taxon>Archaea</taxon>
        <taxon>Methanobacteriati</taxon>
        <taxon>Methanobacteriota</taxon>
        <taxon>Stenosarchaea group</taxon>
        <taxon>Halobacteria</taxon>
        <taxon>Halobacteriales</taxon>
        <taxon>Natrialbaceae</taxon>
        <taxon>Natronorubrum</taxon>
    </lineage>
</organism>
<dbReference type="Proteomes" id="UP000198882">
    <property type="component" value="Unassembled WGS sequence"/>
</dbReference>
<dbReference type="InterPro" id="IPR007050">
    <property type="entry name" value="HTH_bacterioopsin"/>
</dbReference>
<keyword evidence="2" id="KW-0804">Transcription</keyword>
<evidence type="ECO:0000259" key="3">
    <source>
        <dbReference type="Pfam" id="PF04967"/>
    </source>
</evidence>
<sequence>MGFIAEVHLVHDDLALAPTIARYPDVTIRYEYEATTADQTLQFFSVFSDEYGPLERAMDEDPTVSNPVRVATFENRSIYRVTVETDVEIVPDRCAESGLFVFTMTSAERGWIARVHLPDRDALTAFRTWSRDRGVSFRVTQLYDLSVSDNGTYFLTEQQHEILLMAYYAGYYDIPRGITQDGLAERLEISDSAVSQRLRRAVSELIAATLENDRTPSNLA</sequence>
<evidence type="ECO:0000313" key="4">
    <source>
        <dbReference type="EMBL" id="SDJ87837.1"/>
    </source>
</evidence>
<dbReference type="EMBL" id="FNFE01000002">
    <property type="protein sequence ID" value="SDJ87837.1"/>
    <property type="molecule type" value="Genomic_DNA"/>
</dbReference>
<reference evidence="5" key="1">
    <citation type="submission" date="2016-10" db="EMBL/GenBank/DDBJ databases">
        <authorList>
            <person name="Varghese N."/>
            <person name="Submissions S."/>
        </authorList>
    </citation>
    <scope>NUCLEOTIDE SEQUENCE [LARGE SCALE GENOMIC DNA]</scope>
    <source>
        <strain evidence="5">B4,CECT 8067,JCM 17497</strain>
    </source>
</reference>
<dbReference type="InterPro" id="IPR036388">
    <property type="entry name" value="WH-like_DNA-bd_sf"/>
</dbReference>
<keyword evidence="1" id="KW-0805">Transcription regulation</keyword>
<dbReference type="OrthoDB" id="156233at2157"/>
<dbReference type="Pfam" id="PF04967">
    <property type="entry name" value="HTH_10"/>
    <property type="match status" value="1"/>
</dbReference>
<protein>
    <submittedName>
        <fullName evidence="4">Predicted DNA binding protein, contains HTH domain</fullName>
    </submittedName>
</protein>
<evidence type="ECO:0000256" key="1">
    <source>
        <dbReference type="ARBA" id="ARBA00023015"/>
    </source>
</evidence>
<dbReference type="AlphaFoldDB" id="A0A1G8XBW5"/>
<dbReference type="PANTHER" id="PTHR34236">
    <property type="entry name" value="DIMETHYL SULFOXIDE REDUCTASE TRANSCRIPTIONAL ACTIVATOR"/>
    <property type="match status" value="1"/>
</dbReference>
<gene>
    <name evidence="4" type="ORF">SAMN04515672_1689</name>
</gene>
<name>A0A1G8XBW5_9EURY</name>
<feature type="domain" description="HTH bat-type" evidence="3">
    <location>
        <begin position="155"/>
        <end position="206"/>
    </location>
</feature>
<proteinExistence type="predicted"/>
<dbReference type="Gene3D" id="1.10.10.10">
    <property type="entry name" value="Winged helix-like DNA-binding domain superfamily/Winged helix DNA-binding domain"/>
    <property type="match status" value="1"/>
</dbReference>
<evidence type="ECO:0000313" key="5">
    <source>
        <dbReference type="Proteomes" id="UP000198882"/>
    </source>
</evidence>
<dbReference type="InterPro" id="IPR013324">
    <property type="entry name" value="RNA_pol_sigma_r3/r4-like"/>
</dbReference>